<dbReference type="InterPro" id="IPR006179">
    <property type="entry name" value="5_nucleotidase/apyrase"/>
</dbReference>
<evidence type="ECO:0000259" key="2">
    <source>
        <dbReference type="Pfam" id="PF00149"/>
    </source>
</evidence>
<dbReference type="Gene3D" id="3.60.21.10">
    <property type="match status" value="1"/>
</dbReference>
<sequence>MTFVLMGLTGLTLLSLLWMFGWSDGSAPAVDARLFPFSVNRERLDRSQCPLRLIHINDFHARFLPHDGAGDDCDMATGAQCVGGVAYMKSAVDHLRSGENVGGADGTLLVNAGDEFQGSLFHTLFRGNVAARVINAFQYDAISLGNHEFDLGYRQLAQYLRTVKAPAVCANIEYTHEVPELQATLQLFTVIERHKVGIIGVLTPDTMASANMGGHIQLTDPVAAVNNARALLAKMGISRIILLSHLGYNEDRDLAERVDPGIGLIVGGHTHSYLGNQSTVESAPLGPYPTWVTNAARPKWQTAIVQAKHLGEYIAYIDMVFNNDGSLDSKLTRGEPIRIDVVGEGSRIKGMAPSKQIQDVLQPFVTIANSYHHH</sequence>
<dbReference type="PRINTS" id="PR01607">
    <property type="entry name" value="APYRASEFAMLY"/>
</dbReference>
<comment type="similarity">
    <text evidence="1">Belongs to the 5'-nucleotidase family.</text>
</comment>
<dbReference type="InterPro" id="IPR004843">
    <property type="entry name" value="Calcineurin-like_PHP"/>
</dbReference>
<dbReference type="PANTHER" id="PTHR11575">
    <property type="entry name" value="5'-NUCLEOTIDASE-RELATED"/>
    <property type="match status" value="1"/>
</dbReference>
<dbReference type="GO" id="GO:0016788">
    <property type="term" value="F:hydrolase activity, acting on ester bonds"/>
    <property type="evidence" value="ECO:0007669"/>
    <property type="project" value="InterPro"/>
</dbReference>
<dbReference type="PROSITE" id="PS00785">
    <property type="entry name" value="5_NUCLEOTIDASE_1"/>
    <property type="match status" value="1"/>
</dbReference>
<keyword evidence="1" id="KW-0732">Signal</keyword>
<keyword evidence="1" id="KW-0378">Hydrolase</keyword>
<proteinExistence type="inferred from homology"/>
<dbReference type="SUPFAM" id="SSF56300">
    <property type="entry name" value="Metallo-dependent phosphatases"/>
    <property type="match status" value="1"/>
</dbReference>
<dbReference type="InterPro" id="IPR029052">
    <property type="entry name" value="Metallo-depent_PP-like"/>
</dbReference>
<organism evidence="3 4">
    <name type="scientific">Coemansia biformis</name>
    <dbReference type="NCBI Taxonomy" id="1286918"/>
    <lineage>
        <taxon>Eukaryota</taxon>
        <taxon>Fungi</taxon>
        <taxon>Fungi incertae sedis</taxon>
        <taxon>Zoopagomycota</taxon>
        <taxon>Kickxellomycotina</taxon>
        <taxon>Kickxellomycetes</taxon>
        <taxon>Kickxellales</taxon>
        <taxon>Kickxellaceae</taxon>
        <taxon>Coemansia</taxon>
    </lineage>
</organism>
<feature type="chain" id="PRO_5041016358" description="Calcineurin-like phosphoesterase domain-containing protein" evidence="1">
    <location>
        <begin position="26"/>
        <end position="374"/>
    </location>
</feature>
<keyword evidence="4" id="KW-1185">Reference proteome</keyword>
<feature type="signal peptide" evidence="1">
    <location>
        <begin position="1"/>
        <end position="25"/>
    </location>
</feature>
<keyword evidence="1" id="KW-0547">Nucleotide-binding</keyword>
<comment type="caution">
    <text evidence="3">The sequence shown here is derived from an EMBL/GenBank/DDBJ whole genome shotgun (WGS) entry which is preliminary data.</text>
</comment>
<accession>A0A9W7Y518</accession>
<dbReference type="InterPro" id="IPR006146">
    <property type="entry name" value="5'-Nucleotdase_CS"/>
</dbReference>
<dbReference type="GO" id="GO:0009166">
    <property type="term" value="P:nucleotide catabolic process"/>
    <property type="evidence" value="ECO:0007669"/>
    <property type="project" value="InterPro"/>
</dbReference>
<dbReference type="EMBL" id="JANBOI010002074">
    <property type="protein sequence ID" value="KAJ1724835.1"/>
    <property type="molecule type" value="Genomic_DNA"/>
</dbReference>
<name>A0A9W7Y518_9FUNG</name>
<dbReference type="PANTHER" id="PTHR11575:SF24">
    <property type="entry name" value="5'-NUCLEOTIDASE"/>
    <property type="match status" value="1"/>
</dbReference>
<dbReference type="GO" id="GO:0046872">
    <property type="term" value="F:metal ion binding"/>
    <property type="evidence" value="ECO:0007669"/>
    <property type="project" value="InterPro"/>
</dbReference>
<dbReference type="AlphaFoldDB" id="A0A9W7Y518"/>
<evidence type="ECO:0000313" key="3">
    <source>
        <dbReference type="EMBL" id="KAJ1724835.1"/>
    </source>
</evidence>
<feature type="domain" description="Calcineurin-like phosphoesterase" evidence="2">
    <location>
        <begin position="51"/>
        <end position="273"/>
    </location>
</feature>
<protein>
    <recommendedName>
        <fullName evidence="2">Calcineurin-like phosphoesterase domain-containing protein</fullName>
    </recommendedName>
</protein>
<dbReference type="OrthoDB" id="10252235at2759"/>
<evidence type="ECO:0000313" key="4">
    <source>
        <dbReference type="Proteomes" id="UP001143981"/>
    </source>
</evidence>
<gene>
    <name evidence="3" type="ORF">LPJ61_005699</name>
</gene>
<dbReference type="PROSITE" id="PS00786">
    <property type="entry name" value="5_NUCLEOTIDASE_2"/>
    <property type="match status" value="1"/>
</dbReference>
<evidence type="ECO:0000256" key="1">
    <source>
        <dbReference type="RuleBase" id="RU362119"/>
    </source>
</evidence>
<feature type="non-terminal residue" evidence="3">
    <location>
        <position position="374"/>
    </location>
</feature>
<dbReference type="Proteomes" id="UP001143981">
    <property type="component" value="Unassembled WGS sequence"/>
</dbReference>
<reference evidence="3" key="1">
    <citation type="submission" date="2022-07" db="EMBL/GenBank/DDBJ databases">
        <title>Phylogenomic reconstructions and comparative analyses of Kickxellomycotina fungi.</title>
        <authorList>
            <person name="Reynolds N.K."/>
            <person name="Stajich J.E."/>
            <person name="Barry K."/>
            <person name="Grigoriev I.V."/>
            <person name="Crous P."/>
            <person name="Smith M.E."/>
        </authorList>
    </citation>
    <scope>NUCLEOTIDE SEQUENCE</scope>
    <source>
        <strain evidence="3">BCRC 34381</strain>
    </source>
</reference>
<dbReference type="GO" id="GO:0000166">
    <property type="term" value="F:nucleotide binding"/>
    <property type="evidence" value="ECO:0007669"/>
    <property type="project" value="UniProtKB-KW"/>
</dbReference>
<dbReference type="Pfam" id="PF00149">
    <property type="entry name" value="Metallophos"/>
    <property type="match status" value="1"/>
</dbReference>